<accession>A0A2V1MZ73</accession>
<evidence type="ECO:0000259" key="8">
    <source>
        <dbReference type="PROSITE" id="PS50850"/>
    </source>
</evidence>
<dbReference type="PANTHER" id="PTHR23513">
    <property type="entry name" value="INTEGRAL MEMBRANE EFFLUX PROTEIN-RELATED"/>
    <property type="match status" value="1"/>
</dbReference>
<feature type="transmembrane region" description="Helical" evidence="7">
    <location>
        <begin position="12"/>
        <end position="35"/>
    </location>
</feature>
<dbReference type="Gene3D" id="1.20.1250.20">
    <property type="entry name" value="MFS general substrate transporter like domains"/>
    <property type="match status" value="1"/>
</dbReference>
<evidence type="ECO:0000256" key="6">
    <source>
        <dbReference type="ARBA" id="ARBA00023136"/>
    </source>
</evidence>
<feature type="transmembrane region" description="Helical" evidence="7">
    <location>
        <begin position="294"/>
        <end position="311"/>
    </location>
</feature>
<organism evidence="9 10">
    <name type="scientific">Levilactobacillus bambusae</name>
    <dbReference type="NCBI Taxonomy" id="2024736"/>
    <lineage>
        <taxon>Bacteria</taxon>
        <taxon>Bacillati</taxon>
        <taxon>Bacillota</taxon>
        <taxon>Bacilli</taxon>
        <taxon>Lactobacillales</taxon>
        <taxon>Lactobacillaceae</taxon>
        <taxon>Levilactobacillus</taxon>
    </lineage>
</organism>
<dbReference type="InterPro" id="IPR020846">
    <property type="entry name" value="MFS_dom"/>
</dbReference>
<protein>
    <submittedName>
        <fullName evidence="9">MFS transporter</fullName>
    </submittedName>
</protein>
<dbReference type="InterPro" id="IPR036259">
    <property type="entry name" value="MFS_trans_sf"/>
</dbReference>
<feature type="transmembrane region" description="Helical" evidence="7">
    <location>
        <begin position="41"/>
        <end position="62"/>
    </location>
</feature>
<sequence>MGTKFRTTGVPLIISPFASQLGTAVYLIGLDWLLVQATGTTKLLGIIQGIGGISFLFGDILVGGLVDHYNRKRVLVWTDIISALACILGGLLVNNAAPQTGLLIMITLVLNLMVAINFPAAKSIIPEVIPSDRLQRFNAASNTLFSLANIFSPIVGGTLLAIKQIDFTDFMLFNATSFILAAVLNSLIIYPHPHSQPSSKAWYRGLLTDTIEGLKYVFRHGKLVQFMFAMGIFNFIYAGFLLLSPYVGKHNFGGHSINYSLFLTVSAIGGIIGGLRLMFQTNRVKPVSVYREQLIYAAVLILGGTLFNFWTWLLIGLTYGIVQSRLFGSITTFIQDATDDAYMGRIFGLMFLCYDGIQPVGSLLFGGVIPILHHWTYIVLGLLALVAFSVLIRLDKKTG</sequence>
<comment type="subcellular location">
    <subcellularLocation>
        <location evidence="1">Cell membrane</location>
        <topology evidence="1">Multi-pass membrane protein</topology>
    </subcellularLocation>
</comment>
<evidence type="ECO:0000256" key="1">
    <source>
        <dbReference type="ARBA" id="ARBA00004651"/>
    </source>
</evidence>
<feature type="transmembrane region" description="Helical" evidence="7">
    <location>
        <begin position="259"/>
        <end position="279"/>
    </location>
</feature>
<keyword evidence="10" id="KW-1185">Reference proteome</keyword>
<evidence type="ECO:0000256" key="4">
    <source>
        <dbReference type="ARBA" id="ARBA00022692"/>
    </source>
</evidence>
<proteinExistence type="predicted"/>
<keyword evidence="3" id="KW-1003">Cell membrane</keyword>
<dbReference type="PROSITE" id="PS50850">
    <property type="entry name" value="MFS"/>
    <property type="match status" value="1"/>
</dbReference>
<evidence type="ECO:0000256" key="3">
    <source>
        <dbReference type="ARBA" id="ARBA00022475"/>
    </source>
</evidence>
<evidence type="ECO:0000256" key="5">
    <source>
        <dbReference type="ARBA" id="ARBA00022989"/>
    </source>
</evidence>
<feature type="transmembrane region" description="Helical" evidence="7">
    <location>
        <begin position="346"/>
        <end position="369"/>
    </location>
</feature>
<dbReference type="GO" id="GO:0005886">
    <property type="term" value="C:plasma membrane"/>
    <property type="evidence" value="ECO:0007669"/>
    <property type="project" value="UniProtKB-SubCell"/>
</dbReference>
<dbReference type="Proteomes" id="UP000245080">
    <property type="component" value="Unassembled WGS sequence"/>
</dbReference>
<name>A0A2V1MZ73_9LACO</name>
<dbReference type="AlphaFoldDB" id="A0A2V1MZ73"/>
<dbReference type="GO" id="GO:0022857">
    <property type="term" value="F:transmembrane transporter activity"/>
    <property type="evidence" value="ECO:0007669"/>
    <property type="project" value="InterPro"/>
</dbReference>
<feature type="transmembrane region" description="Helical" evidence="7">
    <location>
        <begin position="99"/>
        <end position="121"/>
    </location>
</feature>
<feature type="transmembrane region" description="Helical" evidence="7">
    <location>
        <begin position="74"/>
        <end position="93"/>
    </location>
</feature>
<evidence type="ECO:0000313" key="9">
    <source>
        <dbReference type="EMBL" id="PWG00314.1"/>
    </source>
</evidence>
<comment type="caution">
    <text evidence="9">The sequence shown here is derived from an EMBL/GenBank/DDBJ whole genome shotgun (WGS) entry which is preliminary data.</text>
</comment>
<dbReference type="CDD" id="cd06173">
    <property type="entry name" value="MFS_MefA_like"/>
    <property type="match status" value="1"/>
</dbReference>
<dbReference type="SUPFAM" id="SSF103473">
    <property type="entry name" value="MFS general substrate transporter"/>
    <property type="match status" value="1"/>
</dbReference>
<evidence type="ECO:0000313" key="10">
    <source>
        <dbReference type="Proteomes" id="UP000245080"/>
    </source>
</evidence>
<evidence type="ECO:0000256" key="2">
    <source>
        <dbReference type="ARBA" id="ARBA00022448"/>
    </source>
</evidence>
<keyword evidence="6 7" id="KW-0472">Membrane</keyword>
<keyword evidence="5 7" id="KW-1133">Transmembrane helix</keyword>
<dbReference type="RefSeq" id="WP_109250261.1">
    <property type="nucleotide sequence ID" value="NZ_QCXQ01000002.1"/>
</dbReference>
<dbReference type="OrthoDB" id="9763297at2"/>
<dbReference type="Pfam" id="PF07690">
    <property type="entry name" value="MFS_1"/>
    <property type="match status" value="1"/>
</dbReference>
<feature type="transmembrane region" description="Helical" evidence="7">
    <location>
        <begin position="223"/>
        <end position="247"/>
    </location>
</feature>
<keyword evidence="2" id="KW-0813">Transport</keyword>
<feature type="domain" description="Major facilitator superfamily (MFS) profile" evidence="8">
    <location>
        <begin position="1"/>
        <end position="194"/>
    </location>
</feature>
<dbReference type="InterPro" id="IPR011701">
    <property type="entry name" value="MFS"/>
</dbReference>
<keyword evidence="4 7" id="KW-0812">Transmembrane</keyword>
<dbReference type="PANTHER" id="PTHR23513:SF6">
    <property type="entry name" value="MAJOR FACILITATOR SUPERFAMILY ASSOCIATED DOMAIN-CONTAINING PROTEIN"/>
    <property type="match status" value="1"/>
</dbReference>
<gene>
    <name evidence="9" type="ORF">DCM90_05125</name>
</gene>
<feature type="transmembrane region" description="Helical" evidence="7">
    <location>
        <begin position="375"/>
        <end position="394"/>
    </location>
</feature>
<dbReference type="EMBL" id="QCXQ01000002">
    <property type="protein sequence ID" value="PWG00314.1"/>
    <property type="molecule type" value="Genomic_DNA"/>
</dbReference>
<reference evidence="9 10" key="1">
    <citation type="journal article" date="2018" name="Int. J. Syst. Evol. Microbiol.">
        <title>Lactobacillus bambusae sp. nov., isolated from a traditional fermented Ma-bamboo shoots of Taiwan.</title>
        <authorList>
            <person name="Wang L.-T."/>
        </authorList>
    </citation>
    <scope>NUCLEOTIDE SEQUENCE [LARGE SCALE GENOMIC DNA]</scope>
    <source>
        <strain evidence="9 10">BS-W1</strain>
    </source>
</reference>
<evidence type="ECO:0000256" key="7">
    <source>
        <dbReference type="SAM" id="Phobius"/>
    </source>
</evidence>
<feature type="transmembrane region" description="Helical" evidence="7">
    <location>
        <begin position="171"/>
        <end position="190"/>
    </location>
</feature>